<dbReference type="Proteomes" id="UP000818624">
    <property type="component" value="Chromosome 4"/>
</dbReference>
<dbReference type="InterPro" id="IPR015187">
    <property type="entry name" value="BRCA2_OB_1"/>
</dbReference>
<dbReference type="Gene3D" id="2.40.50.140">
    <property type="entry name" value="Nucleic acid-binding proteins"/>
    <property type="match status" value="3"/>
</dbReference>
<protein>
    <recommendedName>
        <fullName evidence="2">BRCA2 OB1 domain-containing protein</fullName>
    </recommendedName>
</protein>
<dbReference type="InterPro" id="IPR036315">
    <property type="entry name" value="BRCA2_hlx_sf"/>
</dbReference>
<feature type="compositionally biased region" description="Low complexity" evidence="1">
    <location>
        <begin position="167"/>
        <end position="201"/>
    </location>
</feature>
<dbReference type="InterPro" id="IPR015525">
    <property type="entry name" value="BRCA2"/>
</dbReference>
<name>A0ABY8EU81_MALFU</name>
<gene>
    <name evidence="3" type="ORF">GLX27_003841</name>
</gene>
<evidence type="ECO:0000256" key="1">
    <source>
        <dbReference type="SAM" id="MobiDB-lite"/>
    </source>
</evidence>
<dbReference type="SUPFAM" id="SSF50249">
    <property type="entry name" value="Nucleic acid-binding proteins"/>
    <property type="match status" value="2"/>
</dbReference>
<reference evidence="3 4" key="1">
    <citation type="journal article" date="2020" name="Elife">
        <title>Loss of centromere function drives karyotype evolution in closely related Malassezia species.</title>
        <authorList>
            <person name="Sankaranarayanan S.R."/>
            <person name="Ianiri G."/>
            <person name="Coelho M.A."/>
            <person name="Reza M.H."/>
            <person name="Thimmappa B.C."/>
            <person name="Ganguly P."/>
            <person name="Vadnala R.N."/>
            <person name="Sun S."/>
            <person name="Siddharthan R."/>
            <person name="Tellgren-Roth C."/>
            <person name="Dawson T.L."/>
            <person name="Heitman J."/>
            <person name="Sanyal K."/>
        </authorList>
    </citation>
    <scope>NUCLEOTIDE SEQUENCE [LARGE SCALE GENOMIC DNA]</scope>
    <source>
        <strain evidence="3">CBS14141</strain>
    </source>
</reference>
<feature type="region of interest" description="Disordered" evidence="1">
    <location>
        <begin position="306"/>
        <end position="326"/>
    </location>
</feature>
<sequence length="831" mass="88310">MPSGAQPGVGGERVPLAPLSANRPASAHAMEGGGDLKRAAPPAELTARADADDAADEEELDLDCDTEFFESLDESAWLALDTSAEQGPKPASVPAPAPAGPVGFQKANGKRLARPSASAMQQAAKRLRLDEDDVLDASAVLGAVKTGAPEPASMAPTDAPRSMSQDTAAVSGGAQAAQTAAAAARACTPGPSAHAAAAPAPRSQPTPWPPSSPAATDGPSALRAAPAPAPASSSATSPVRAQLGAFAAPETPLRTPQRATPVRARPGSALGTTRSRTIPSARAQRGGTPSISVGLSPCVYRTGVRTPGSTRTFTPPFKKAPATPVRAPPERVPLFNLTAPAARHDYRAAGFWPRPQTWEAAIARGVPVEACMILADPPCAAHYTLSGTHGVDEALAALHALGARRATRKWVQHHYALILWKLAGYAVSSSSDPVSWWRWEHVLNALRYRYEREVHRGAHSCVKRIQERTAPADRAMVLCVYAVQRLAHTDPDEGPSTVLHLTDGWYLIRAELDAPLQRAVDAGKIRRGHKLGICAAQLHAFGDGTPALDALPTSDLVLAANSTALVPWDARLGFQRAPFVSSLSRLTSDGGIVGAMDVVLHRIYPTGYQEGHRDVRGLPVFPHAEHSAEEEAERAARWQTARHDAEAQLRTAARRVQAVLAWLEARVLACEALEPSHAQGTYAAPSNPATQAYLAELEQCEDPTARLAADAGAPDAPQRQRQLLWCARLRDAVLSAPESEAYAAALDALCPARVVRSLCIVRFHDARPTRRVSPRTVQLTVWDPPALAVGARYLVTRLVPTQRASWRAREVEADVFLATTRATRWHAVHST</sequence>
<dbReference type="EMBL" id="CP046237">
    <property type="protein sequence ID" value="WFD49163.1"/>
    <property type="molecule type" value="Genomic_DNA"/>
</dbReference>
<dbReference type="PANTHER" id="PTHR11289">
    <property type="entry name" value="BREAST CANCER TYPE 2 SUSCEPTIBILITY PROTEIN BRCA2"/>
    <property type="match status" value="1"/>
</dbReference>
<organism evidence="3 4">
    <name type="scientific">Malassezia furfur</name>
    <name type="common">Pityriasis versicolor infection agent</name>
    <name type="synonym">Pityrosporum furfur</name>
    <dbReference type="NCBI Taxonomy" id="55194"/>
    <lineage>
        <taxon>Eukaryota</taxon>
        <taxon>Fungi</taxon>
        <taxon>Dikarya</taxon>
        <taxon>Basidiomycota</taxon>
        <taxon>Ustilaginomycotina</taxon>
        <taxon>Malasseziomycetes</taxon>
        <taxon>Malasseziales</taxon>
        <taxon>Malasseziaceae</taxon>
        <taxon>Malassezia</taxon>
    </lineage>
</organism>
<evidence type="ECO:0000259" key="2">
    <source>
        <dbReference type="Pfam" id="PF09103"/>
    </source>
</evidence>
<accession>A0ABY8EU81</accession>
<feature type="region of interest" description="Disordered" evidence="1">
    <location>
        <begin position="147"/>
        <end position="290"/>
    </location>
</feature>
<feature type="region of interest" description="Disordered" evidence="1">
    <location>
        <begin position="1"/>
        <end position="60"/>
    </location>
</feature>
<keyword evidence="4" id="KW-1185">Reference proteome</keyword>
<evidence type="ECO:0000313" key="4">
    <source>
        <dbReference type="Proteomes" id="UP000818624"/>
    </source>
</evidence>
<dbReference type="PANTHER" id="PTHR11289:SF0">
    <property type="entry name" value="BREAST CANCER TYPE 2 SUSCEPTIBILITY PROTEIN"/>
    <property type="match status" value="1"/>
</dbReference>
<evidence type="ECO:0000313" key="3">
    <source>
        <dbReference type="EMBL" id="WFD49163.1"/>
    </source>
</evidence>
<feature type="region of interest" description="Disordered" evidence="1">
    <location>
        <begin position="82"/>
        <end position="115"/>
    </location>
</feature>
<feature type="compositionally biased region" description="Pro residues" evidence="1">
    <location>
        <begin position="202"/>
        <end position="212"/>
    </location>
</feature>
<dbReference type="Pfam" id="PF09103">
    <property type="entry name" value="BRCA-2_OB1"/>
    <property type="match status" value="1"/>
</dbReference>
<dbReference type="SUPFAM" id="SSF81872">
    <property type="entry name" value="BRCA2 helical domain"/>
    <property type="match status" value="1"/>
</dbReference>
<feature type="compositionally biased region" description="Low complexity" evidence="1">
    <location>
        <begin position="213"/>
        <end position="238"/>
    </location>
</feature>
<dbReference type="InterPro" id="IPR012340">
    <property type="entry name" value="NA-bd_OB-fold"/>
</dbReference>
<feature type="domain" description="BRCA2 OB1" evidence="2">
    <location>
        <begin position="460"/>
        <end position="576"/>
    </location>
</feature>
<proteinExistence type="predicted"/>